<name>A0AAP0M9V1_9ROSI</name>
<dbReference type="AlphaFoldDB" id="A0AAP0M9V1"/>
<comment type="caution">
    <text evidence="2">The sequence shown here is derived from an EMBL/GenBank/DDBJ whole genome shotgun (WGS) entry which is preliminary data.</text>
</comment>
<gene>
    <name evidence="2" type="ORF">WN944_014006</name>
</gene>
<dbReference type="Proteomes" id="UP001428341">
    <property type="component" value="Unassembled WGS sequence"/>
</dbReference>
<dbReference type="GO" id="GO:0008284">
    <property type="term" value="P:positive regulation of cell population proliferation"/>
    <property type="evidence" value="ECO:0007669"/>
    <property type="project" value="TreeGrafter"/>
</dbReference>
<dbReference type="PANTHER" id="PTHR36313:SF2">
    <property type="match status" value="1"/>
</dbReference>
<feature type="signal peptide" evidence="1">
    <location>
        <begin position="1"/>
        <end position="27"/>
    </location>
</feature>
<accession>A0AAP0M9V1</accession>
<dbReference type="PANTHER" id="PTHR36313">
    <property type="entry name" value="ROOT MERISTEM GROWTH FACTOR 2"/>
    <property type="match status" value="1"/>
</dbReference>
<dbReference type="GO" id="GO:0010628">
    <property type="term" value="P:positive regulation of gene expression"/>
    <property type="evidence" value="ECO:0007669"/>
    <property type="project" value="TreeGrafter"/>
</dbReference>
<evidence type="ECO:0000313" key="2">
    <source>
        <dbReference type="EMBL" id="KAK9198820.1"/>
    </source>
</evidence>
<dbReference type="GO" id="GO:0030154">
    <property type="term" value="P:cell differentiation"/>
    <property type="evidence" value="ECO:0007669"/>
    <property type="project" value="TreeGrafter"/>
</dbReference>
<dbReference type="GO" id="GO:0010082">
    <property type="term" value="P:regulation of root meristem growth"/>
    <property type="evidence" value="ECO:0007669"/>
    <property type="project" value="InterPro"/>
</dbReference>
<dbReference type="GO" id="GO:0005615">
    <property type="term" value="C:extracellular space"/>
    <property type="evidence" value="ECO:0007669"/>
    <property type="project" value="TreeGrafter"/>
</dbReference>
<keyword evidence="3" id="KW-1185">Reference proteome</keyword>
<reference evidence="2 3" key="1">
    <citation type="submission" date="2024-05" db="EMBL/GenBank/DDBJ databases">
        <title>Haplotype-resolved chromosome-level genome assembly of Huyou (Citrus changshanensis).</title>
        <authorList>
            <person name="Miao C."/>
            <person name="Chen W."/>
            <person name="Wu Y."/>
            <person name="Wang L."/>
            <person name="Zhao S."/>
            <person name="Grierson D."/>
            <person name="Xu C."/>
            <person name="Chen K."/>
        </authorList>
    </citation>
    <scope>NUCLEOTIDE SEQUENCE [LARGE SCALE GENOMIC DNA]</scope>
    <source>
        <strain evidence="2">01-14</strain>
        <tissue evidence="2">Leaf</tissue>
    </source>
</reference>
<keyword evidence="1" id="KW-0732">Signal</keyword>
<dbReference type="InterPro" id="IPR038804">
    <property type="entry name" value="RGF3"/>
</dbReference>
<organism evidence="2 3">
    <name type="scientific">Citrus x changshan-huyou</name>
    <dbReference type="NCBI Taxonomy" id="2935761"/>
    <lineage>
        <taxon>Eukaryota</taxon>
        <taxon>Viridiplantae</taxon>
        <taxon>Streptophyta</taxon>
        <taxon>Embryophyta</taxon>
        <taxon>Tracheophyta</taxon>
        <taxon>Spermatophyta</taxon>
        <taxon>Magnoliopsida</taxon>
        <taxon>eudicotyledons</taxon>
        <taxon>Gunneridae</taxon>
        <taxon>Pentapetalae</taxon>
        <taxon>rosids</taxon>
        <taxon>malvids</taxon>
        <taxon>Sapindales</taxon>
        <taxon>Rutaceae</taxon>
        <taxon>Aurantioideae</taxon>
        <taxon>Citrus</taxon>
    </lineage>
</organism>
<evidence type="ECO:0000313" key="3">
    <source>
        <dbReference type="Proteomes" id="UP001428341"/>
    </source>
</evidence>
<sequence>MVPAISRLISLFLLVFILLHEKDCCTARTHQDTKKYNVAADGAVVLLEVTRTEPVNVEKVIFDGVPTGAEVVGVTKFKGRKMTSKRSFLGKETVKEDVLNQEESTIPGAAHVINGNCKRKRKGSALNNVERKLRNRSHHNGTNGHHKVKMAGFAAFSADYHVPKSHPPRNN</sequence>
<feature type="chain" id="PRO_5042959627" evidence="1">
    <location>
        <begin position="28"/>
        <end position="171"/>
    </location>
</feature>
<protein>
    <submittedName>
        <fullName evidence="2">Uncharacterized protein</fullName>
    </submittedName>
</protein>
<dbReference type="GO" id="GO:0008083">
    <property type="term" value="F:growth factor activity"/>
    <property type="evidence" value="ECO:0007669"/>
    <property type="project" value="InterPro"/>
</dbReference>
<proteinExistence type="predicted"/>
<dbReference type="EMBL" id="JBCGBO010000005">
    <property type="protein sequence ID" value="KAK9198820.1"/>
    <property type="molecule type" value="Genomic_DNA"/>
</dbReference>
<evidence type="ECO:0000256" key="1">
    <source>
        <dbReference type="SAM" id="SignalP"/>
    </source>
</evidence>